<protein>
    <submittedName>
        <fullName evidence="1">Uncharacterized protein</fullName>
    </submittedName>
</protein>
<dbReference type="PANTHER" id="PTHR11138:SF5">
    <property type="entry name" value="METHIONYL-TRNA FORMYLTRANSFERASE, MITOCHONDRIAL"/>
    <property type="match status" value="1"/>
</dbReference>
<dbReference type="Gene3D" id="3.40.50.12230">
    <property type="match status" value="1"/>
</dbReference>
<dbReference type="Proteomes" id="UP000176965">
    <property type="component" value="Unassembled WGS sequence"/>
</dbReference>
<dbReference type="PANTHER" id="PTHR11138">
    <property type="entry name" value="METHIONYL-TRNA FORMYLTRANSFERASE"/>
    <property type="match status" value="1"/>
</dbReference>
<dbReference type="SUPFAM" id="SSF53328">
    <property type="entry name" value="Formyltransferase"/>
    <property type="match status" value="1"/>
</dbReference>
<gene>
    <name evidence="1" type="ORF">A2541_01610</name>
</gene>
<evidence type="ECO:0000313" key="2">
    <source>
        <dbReference type="Proteomes" id="UP000176965"/>
    </source>
</evidence>
<comment type="caution">
    <text evidence="1">The sequence shown here is derived from an EMBL/GenBank/DDBJ whole genome shotgun (WGS) entry which is preliminary data.</text>
</comment>
<dbReference type="STRING" id="1802338.A2541_01610"/>
<dbReference type="InterPro" id="IPR036477">
    <property type="entry name" value="Formyl_transf_N_sf"/>
</dbReference>
<accession>A0A1G2PD78</accession>
<proteinExistence type="predicted"/>
<dbReference type="EMBL" id="MHSQ01000033">
    <property type="protein sequence ID" value="OHA46243.1"/>
    <property type="molecule type" value="Genomic_DNA"/>
</dbReference>
<organism evidence="1 2">
    <name type="scientific">Candidatus Taylorbacteria bacterium RIFOXYD2_FULL_36_9</name>
    <dbReference type="NCBI Taxonomy" id="1802338"/>
    <lineage>
        <taxon>Bacteria</taxon>
        <taxon>Candidatus Tayloriibacteriota</taxon>
    </lineage>
</organism>
<name>A0A1G2PD78_9BACT</name>
<evidence type="ECO:0000313" key="1">
    <source>
        <dbReference type="EMBL" id="OHA46243.1"/>
    </source>
</evidence>
<sequence length="155" mass="18100">MDHGSLVTQKKIILDNILNFNDLEKKLAEEGSKLFVKILPDWITENLETKDQNHEEATFTKKIKKTDGLIDIEKGDPYKNYLKFLAYSAWPQVYFFIKKKHNLTPALPLANGREKEKIRVIIKEAEFKDDKFIIKKVLPEGKKEMSYADFLRGLI</sequence>
<reference evidence="1 2" key="1">
    <citation type="journal article" date="2016" name="Nat. Commun.">
        <title>Thousands of microbial genomes shed light on interconnected biogeochemical processes in an aquifer system.</title>
        <authorList>
            <person name="Anantharaman K."/>
            <person name="Brown C.T."/>
            <person name="Hug L.A."/>
            <person name="Sharon I."/>
            <person name="Castelle C.J."/>
            <person name="Probst A.J."/>
            <person name="Thomas B.C."/>
            <person name="Singh A."/>
            <person name="Wilkins M.J."/>
            <person name="Karaoz U."/>
            <person name="Brodie E.L."/>
            <person name="Williams K.H."/>
            <person name="Hubbard S.S."/>
            <person name="Banfield J.F."/>
        </authorList>
    </citation>
    <scope>NUCLEOTIDE SEQUENCE [LARGE SCALE GENOMIC DNA]</scope>
</reference>
<dbReference type="GO" id="GO:0004479">
    <property type="term" value="F:methionyl-tRNA formyltransferase activity"/>
    <property type="evidence" value="ECO:0007669"/>
    <property type="project" value="TreeGrafter"/>
</dbReference>
<dbReference type="AlphaFoldDB" id="A0A1G2PD78"/>